<dbReference type="Proteomes" id="UP000800093">
    <property type="component" value="Unassembled WGS sequence"/>
</dbReference>
<protein>
    <submittedName>
        <fullName evidence="1">Uncharacterized protein</fullName>
    </submittedName>
</protein>
<dbReference type="EMBL" id="ML986593">
    <property type="protein sequence ID" value="KAF2267157.1"/>
    <property type="molecule type" value="Genomic_DNA"/>
</dbReference>
<dbReference type="AlphaFoldDB" id="A0A9P4KDC9"/>
<name>A0A9P4KDC9_9PLEO</name>
<evidence type="ECO:0000313" key="1">
    <source>
        <dbReference type="EMBL" id="KAF2267157.1"/>
    </source>
</evidence>
<evidence type="ECO:0000313" key="2">
    <source>
        <dbReference type="Proteomes" id="UP000800093"/>
    </source>
</evidence>
<keyword evidence="2" id="KW-1185">Reference proteome</keyword>
<accession>A0A9P4KDC9</accession>
<comment type="caution">
    <text evidence="1">The sequence shown here is derived from an EMBL/GenBank/DDBJ whole genome shotgun (WGS) entry which is preliminary data.</text>
</comment>
<gene>
    <name evidence="1" type="ORF">CC78DRAFT_92133</name>
</gene>
<organism evidence="1 2">
    <name type="scientific">Lojkania enalia</name>
    <dbReference type="NCBI Taxonomy" id="147567"/>
    <lineage>
        <taxon>Eukaryota</taxon>
        <taxon>Fungi</taxon>
        <taxon>Dikarya</taxon>
        <taxon>Ascomycota</taxon>
        <taxon>Pezizomycotina</taxon>
        <taxon>Dothideomycetes</taxon>
        <taxon>Pleosporomycetidae</taxon>
        <taxon>Pleosporales</taxon>
        <taxon>Pleosporales incertae sedis</taxon>
        <taxon>Lojkania</taxon>
    </lineage>
</organism>
<proteinExistence type="predicted"/>
<sequence>MMIFTGPLMCMYITRYGMWLEVSFAGHFNDAVLCCGAVRCNGMFRAVRSADVRHRRRRPRGPASRLIGYKMRTASGLLLAWACLQRLRTAIPRLRCWRTDGEAVVKLKAPQKGGRIASACRCRRRSCRHSRGKYEDWKQTHHGRCLLRAPRTAPGETQSERGVLCLSVVKNRGRHENAEPW</sequence>
<reference evidence="2" key="1">
    <citation type="journal article" date="2020" name="Stud. Mycol.">
        <title>101 Dothideomycetes genomes: A test case for predicting lifestyles and emergence of pathogens.</title>
        <authorList>
            <person name="Haridas S."/>
            <person name="Albert R."/>
            <person name="Binder M."/>
            <person name="Bloem J."/>
            <person name="LaButti K."/>
            <person name="Salamov A."/>
            <person name="Andreopoulos B."/>
            <person name="Baker S."/>
            <person name="Barry K."/>
            <person name="Bills G."/>
            <person name="Bluhm B."/>
            <person name="Cannon C."/>
            <person name="Castanera R."/>
            <person name="Culley D."/>
            <person name="Daum C."/>
            <person name="Ezra D."/>
            <person name="Gonzalez J."/>
            <person name="Henrissat B."/>
            <person name="Kuo A."/>
            <person name="Liang C."/>
            <person name="Lipzen A."/>
            <person name="Lutzoni F."/>
            <person name="Magnuson J."/>
            <person name="Mondo S."/>
            <person name="Nolan M."/>
            <person name="Ohm R."/>
            <person name="Pangilinan J."/>
            <person name="Park H.-J."/>
            <person name="Ramirez L."/>
            <person name="Alfaro M."/>
            <person name="Sun H."/>
            <person name="Tritt A."/>
            <person name="Yoshinaga Y."/>
            <person name="Zwiers L.-H."/>
            <person name="Turgeon B."/>
            <person name="Goodwin S."/>
            <person name="Spatafora J."/>
            <person name="Crous P."/>
            <person name="Grigoriev I."/>
        </authorList>
    </citation>
    <scope>NUCLEOTIDE SEQUENCE [LARGE SCALE GENOMIC DNA]</scope>
    <source>
        <strain evidence="2">CBS 304.66</strain>
    </source>
</reference>